<evidence type="ECO:0000313" key="8">
    <source>
        <dbReference type="Proteomes" id="UP001190700"/>
    </source>
</evidence>
<dbReference type="PANTHER" id="PTHR13743:SF157">
    <property type="entry name" value="BEACH DOMAIN-CONTAINING PROTEIN C2"/>
    <property type="match status" value="1"/>
</dbReference>
<keyword evidence="2" id="KW-0677">Repeat</keyword>
<dbReference type="InterPro" id="IPR015943">
    <property type="entry name" value="WD40/YVTN_repeat-like_dom_sf"/>
</dbReference>
<sequence>MDQQVKGTLLGALLSFAADEIRGMESRGEPHAAHDLVEADSAMHVLFSNTAMLVHLAEGLLRVASSMRAEDARRKSRLVRAQTERLRQGPSAPPRGAGVPFEDLAAAITTYGSGGEHIKRLWVAGASMQESAHSALAGALESDGAMQPVLREGLMLESTSESWHPAHSPTQSPGRPHSHSPTTRNQSPPAATPPTPAESPFPERRRPHSSFIAAESPQPRQPASETAGSGGQEAPVDTMMSLLLAAESAVAALVGNVALVRSPEARSRAASREPAEEGTTPALKRKLSFTLTSGPLSPRQMGSSPPREEAAGGESSPTAAMAAAVSSGSIWGVRVLNLQQITGSSDELSLLLLRTRLGKCRSAASDAGSPEPQAASPTPVMSPMSPDVAAELVDGNVTREEEMRSNLLRALMAPLLEEVPGTELALRALSTVALLHVELRLACAEELACTMGTLVLLISSVLQRWHTHLETHLSTDSFGGGAVLKSLGSQLRNRSALLLSNPTRRSEWVAKRLWAGLLTSPAWADLFNGPSVAEALLAMASFDNAKASEFTLVVQMGARASEVRCQEVQAVWEAISTQVQEVEGAWGPKVAETPGGRGVRKLADREFSRRSMARAVEEREAAGEEHAWRAFTRRMLEHRTLFAAVLTDEADVARADKIFYKVDPVETGLRQHPRLKRFHGGLDHNGAAQKSQGGVEQPAEAMTPITPAPTPVPIKTDDVDGLLEGESSEEEEAENEGLGADGTKWSPSRRRSGKAVEGDLLEPARKRSQSEGQGSFLDPGGRTRCPAAAQSPLVAAGRAAERAKTLVDNEERIVMELPASLVQPLCVLGQVQLTTRQIYFLIDAPRWSPCERTGGVGGGWTGTKEFHWPLSSLKQVHIRRYLLKRSAIELFLADHTNHFVNFESKEARQKMVKAVMEQRPLNLDRFFYHSPKPSELLRKSGLTLRWQRREISNFEYLMHLNTLAGRTYNDITQYPVFPWVIADYTSATLDWDDPNTFRDLTKPIGALNPERLQKFLERYDAFDDPVIPKFHYGSHYSSAGTVLYYLVRLEPYTTLAIALQGGKFDHPDRMFHDVATSWKGCLSDMSDVKEVVPEFFYLPEMFMNSSKFDFGCKQTGERMNDVVLPPWATDAFDFVQKQRAALEGEYVSMHLHHWIDLVFGYKQRGQESVDAANRFYYLTYEGMVDIDSIEDPHLLKATQDQIAFFGQTPSQLLTAAHPQRCAREEALQPLFRSPKDSLRWYPLPSPGVLGPPPINLTITAEGMVAIGKGIQGPSLMGGFPVVSHKWQPNHADGRGIPFTFSPDRLAQMPTTTAIWTALRRSLPRSSNDPLGPEEEDIPPALPRLCAVLTGQRSTAQVRQLLVVTPDGRIAILGGQAGCSLQVYSLESGKALEGVTGHSEAVTCVALDKEGSMLVSGGGDATITVWAVSSPGASGRGAASPGSREAPGGGAGPGASGQSYITTAVKQVAADQLSGPRPGGVGEEARGRGWGVGGRTRERRDSGTHFSGKHLQGPLHVLRGHRGAISAVSVSSDLDMVASCSQGEGLLLHSLVKGRLIRRIAGVDGTLLTITAQGHTMSWNAASRVLRCVSVNGRLVSAYAVPPEDGVVTGMVVDSEGSNLVLGTSIEGTGNLRGGTLTVYRLHALAPIHRLPLPDAAGVAALALTHDNTNMLVATTTGQLLVYTDPAVSVKLMDKMLRIGWAEGGLASLV</sequence>
<dbReference type="InterPro" id="IPR050865">
    <property type="entry name" value="BEACH_Domain"/>
</dbReference>
<dbReference type="SUPFAM" id="SSF81837">
    <property type="entry name" value="BEACH domain"/>
    <property type="match status" value="1"/>
</dbReference>
<feature type="compositionally biased region" description="Basic and acidic residues" evidence="4">
    <location>
        <begin position="263"/>
        <end position="275"/>
    </location>
</feature>
<feature type="region of interest" description="Disordered" evidence="4">
    <location>
        <begin position="362"/>
        <end position="383"/>
    </location>
</feature>
<dbReference type="FunFam" id="1.10.1540.10:FF:000001">
    <property type="entry name" value="neurobeachin isoform X1"/>
    <property type="match status" value="1"/>
</dbReference>
<dbReference type="Gene3D" id="2.130.10.10">
    <property type="entry name" value="YVTN repeat-like/Quinoprotein amine dehydrogenase"/>
    <property type="match status" value="2"/>
</dbReference>
<dbReference type="PROSITE" id="PS50294">
    <property type="entry name" value="WD_REPEATS_REGION"/>
    <property type="match status" value="1"/>
</dbReference>
<dbReference type="Pfam" id="PF14844">
    <property type="entry name" value="PH_BEACH"/>
    <property type="match status" value="1"/>
</dbReference>
<dbReference type="InterPro" id="IPR036322">
    <property type="entry name" value="WD40_repeat_dom_sf"/>
</dbReference>
<dbReference type="CDD" id="cd06071">
    <property type="entry name" value="Beach"/>
    <property type="match status" value="1"/>
</dbReference>
<dbReference type="SUPFAM" id="SSF50729">
    <property type="entry name" value="PH domain-like"/>
    <property type="match status" value="1"/>
</dbReference>
<dbReference type="Pfam" id="PF00400">
    <property type="entry name" value="WD40"/>
    <property type="match status" value="2"/>
</dbReference>
<evidence type="ECO:0000256" key="4">
    <source>
        <dbReference type="SAM" id="MobiDB-lite"/>
    </source>
</evidence>
<evidence type="ECO:0000256" key="1">
    <source>
        <dbReference type="ARBA" id="ARBA00022574"/>
    </source>
</evidence>
<evidence type="ECO:0000259" key="6">
    <source>
        <dbReference type="PROSITE" id="PS51783"/>
    </source>
</evidence>
<evidence type="ECO:0000259" key="5">
    <source>
        <dbReference type="PROSITE" id="PS50197"/>
    </source>
</evidence>
<feature type="repeat" description="WD" evidence="3">
    <location>
        <begin position="1394"/>
        <end position="1429"/>
    </location>
</feature>
<feature type="region of interest" description="Disordered" evidence="4">
    <location>
        <begin position="676"/>
        <end position="785"/>
    </location>
</feature>
<evidence type="ECO:0000256" key="2">
    <source>
        <dbReference type="ARBA" id="ARBA00022737"/>
    </source>
</evidence>
<protein>
    <submittedName>
        <fullName evidence="7">Uncharacterized protein</fullName>
    </submittedName>
</protein>
<dbReference type="Proteomes" id="UP001190700">
    <property type="component" value="Unassembled WGS sequence"/>
</dbReference>
<feature type="region of interest" description="Disordered" evidence="4">
    <location>
        <begin position="1430"/>
        <end position="1456"/>
    </location>
</feature>
<dbReference type="PANTHER" id="PTHR13743">
    <property type="entry name" value="BEIGE/BEACH-RELATED"/>
    <property type="match status" value="1"/>
</dbReference>
<dbReference type="CDD" id="cd01201">
    <property type="entry name" value="PH_BEACH"/>
    <property type="match status" value="1"/>
</dbReference>
<proteinExistence type="predicted"/>
<dbReference type="InterPro" id="IPR023362">
    <property type="entry name" value="PH-BEACH_dom"/>
</dbReference>
<name>A0AAE0GL04_9CHLO</name>
<keyword evidence="1 3" id="KW-0853">WD repeat</keyword>
<dbReference type="SUPFAM" id="SSF50978">
    <property type="entry name" value="WD40 repeat-like"/>
    <property type="match status" value="1"/>
</dbReference>
<dbReference type="InterPro" id="IPR000409">
    <property type="entry name" value="BEACH_dom"/>
</dbReference>
<feature type="compositionally biased region" description="Low complexity" evidence="4">
    <location>
        <begin position="1430"/>
        <end position="1445"/>
    </location>
</feature>
<organism evidence="7 8">
    <name type="scientific">Cymbomonas tetramitiformis</name>
    <dbReference type="NCBI Taxonomy" id="36881"/>
    <lineage>
        <taxon>Eukaryota</taxon>
        <taxon>Viridiplantae</taxon>
        <taxon>Chlorophyta</taxon>
        <taxon>Pyramimonadophyceae</taxon>
        <taxon>Pyramimonadales</taxon>
        <taxon>Pyramimonadaceae</taxon>
        <taxon>Cymbomonas</taxon>
    </lineage>
</organism>
<evidence type="ECO:0000256" key="3">
    <source>
        <dbReference type="PROSITE-ProRule" id="PRU00221"/>
    </source>
</evidence>
<gene>
    <name evidence="7" type="ORF">CYMTET_12126</name>
</gene>
<feature type="compositionally biased region" description="Polar residues" evidence="4">
    <location>
        <begin position="158"/>
        <end position="186"/>
    </location>
</feature>
<accession>A0AAE0GL04</accession>
<dbReference type="SMART" id="SM01026">
    <property type="entry name" value="Beach"/>
    <property type="match status" value="1"/>
</dbReference>
<feature type="compositionally biased region" description="Polar residues" evidence="4">
    <location>
        <begin position="289"/>
        <end position="303"/>
    </location>
</feature>
<dbReference type="InterPro" id="IPR036372">
    <property type="entry name" value="BEACH_dom_sf"/>
</dbReference>
<dbReference type="SMART" id="SM00320">
    <property type="entry name" value="WD40"/>
    <property type="match status" value="3"/>
</dbReference>
<feature type="compositionally biased region" description="Basic and acidic residues" evidence="4">
    <location>
        <begin position="754"/>
        <end position="769"/>
    </location>
</feature>
<dbReference type="PROSITE" id="PS50082">
    <property type="entry name" value="WD_REPEATS_2"/>
    <property type="match status" value="1"/>
</dbReference>
<feature type="compositionally biased region" description="Pro residues" evidence="4">
    <location>
        <begin position="190"/>
        <end position="199"/>
    </location>
</feature>
<feature type="region of interest" description="Disordered" evidence="4">
    <location>
        <begin position="1470"/>
        <end position="1511"/>
    </location>
</feature>
<comment type="caution">
    <text evidence="7">The sequence shown here is derived from an EMBL/GenBank/DDBJ whole genome shotgun (WGS) entry which is preliminary data.</text>
</comment>
<keyword evidence="8" id="KW-1185">Reference proteome</keyword>
<dbReference type="EMBL" id="LGRX02004574">
    <property type="protein sequence ID" value="KAK3280016.1"/>
    <property type="molecule type" value="Genomic_DNA"/>
</dbReference>
<feature type="region of interest" description="Disordered" evidence="4">
    <location>
        <begin position="262"/>
        <end position="319"/>
    </location>
</feature>
<dbReference type="InterPro" id="IPR001680">
    <property type="entry name" value="WD40_rpt"/>
</dbReference>
<dbReference type="PROSITE" id="PS50197">
    <property type="entry name" value="BEACH"/>
    <property type="match status" value="1"/>
</dbReference>
<feature type="compositionally biased region" description="Gly residues" evidence="4">
    <location>
        <begin position="1476"/>
        <end position="1493"/>
    </location>
</feature>
<feature type="region of interest" description="Disordered" evidence="4">
    <location>
        <begin position="158"/>
        <end position="234"/>
    </location>
</feature>
<feature type="domain" description="BEACH-type PH" evidence="6">
    <location>
        <begin position="808"/>
        <end position="916"/>
    </location>
</feature>
<feature type="domain" description="BEACH" evidence="5">
    <location>
        <begin position="931"/>
        <end position="1220"/>
    </location>
</feature>
<dbReference type="InterPro" id="IPR011993">
    <property type="entry name" value="PH-like_dom_sf"/>
</dbReference>
<dbReference type="Gene3D" id="2.30.29.30">
    <property type="entry name" value="Pleckstrin-homology domain (PH domain)/Phosphotyrosine-binding domain (PTB)"/>
    <property type="match status" value="1"/>
</dbReference>
<reference evidence="7 8" key="1">
    <citation type="journal article" date="2015" name="Genome Biol. Evol.">
        <title>Comparative Genomics of a Bacterivorous Green Alga Reveals Evolutionary Causalities and Consequences of Phago-Mixotrophic Mode of Nutrition.</title>
        <authorList>
            <person name="Burns J.A."/>
            <person name="Paasch A."/>
            <person name="Narechania A."/>
            <person name="Kim E."/>
        </authorList>
    </citation>
    <scope>NUCLEOTIDE SEQUENCE [LARGE SCALE GENOMIC DNA]</scope>
    <source>
        <strain evidence="7 8">PLY_AMNH</strain>
    </source>
</reference>
<dbReference type="Gene3D" id="1.10.1540.10">
    <property type="entry name" value="BEACH domain"/>
    <property type="match status" value="1"/>
</dbReference>
<evidence type="ECO:0000313" key="7">
    <source>
        <dbReference type="EMBL" id="KAK3280016.1"/>
    </source>
</evidence>
<dbReference type="PROSITE" id="PS51783">
    <property type="entry name" value="PH_BEACH"/>
    <property type="match status" value="1"/>
</dbReference>
<dbReference type="Pfam" id="PF02138">
    <property type="entry name" value="Beach"/>
    <property type="match status" value="1"/>
</dbReference>
<feature type="compositionally biased region" description="Acidic residues" evidence="4">
    <location>
        <begin position="719"/>
        <end position="735"/>
    </location>
</feature>